<dbReference type="EMBL" id="SAXX01000009">
    <property type="protein sequence ID" value="TXJ33843.1"/>
    <property type="molecule type" value="Genomic_DNA"/>
</dbReference>
<feature type="transmembrane region" description="Helical" evidence="1">
    <location>
        <begin position="727"/>
        <end position="744"/>
    </location>
</feature>
<dbReference type="RefSeq" id="WP_147736202.1">
    <property type="nucleotide sequence ID" value="NZ_SAXX01000009.1"/>
</dbReference>
<keyword evidence="1" id="KW-0472">Membrane</keyword>
<feature type="transmembrane region" description="Helical" evidence="1">
    <location>
        <begin position="686"/>
        <end position="707"/>
    </location>
</feature>
<feature type="transmembrane region" description="Helical" evidence="1">
    <location>
        <begin position="230"/>
        <end position="249"/>
    </location>
</feature>
<reference evidence="2 3" key="1">
    <citation type="journal article" date="1992" name="Lakartidningen">
        <title>[Penicillin V and not amoxicillin is the first choice preparation in acute otitis].</title>
        <authorList>
            <person name="Kamme C."/>
            <person name="Lundgren K."/>
            <person name="Prellner K."/>
        </authorList>
    </citation>
    <scope>NUCLEOTIDE SEQUENCE [LARGE SCALE GENOMIC DNA]</scope>
    <source>
        <strain evidence="2 3">PC5538III-lc</strain>
    </source>
</reference>
<feature type="transmembrane region" description="Helical" evidence="1">
    <location>
        <begin position="344"/>
        <end position="364"/>
    </location>
</feature>
<feature type="transmembrane region" description="Helical" evidence="1">
    <location>
        <begin position="319"/>
        <end position="338"/>
    </location>
</feature>
<keyword evidence="1" id="KW-0812">Transmembrane</keyword>
<name>A0A5C8E885_9SPIR</name>
<feature type="transmembrane region" description="Helical" evidence="1">
    <location>
        <begin position="154"/>
        <end position="176"/>
    </location>
</feature>
<evidence type="ECO:0000313" key="2">
    <source>
        <dbReference type="EMBL" id="TXJ33843.1"/>
    </source>
</evidence>
<proteinExistence type="predicted"/>
<accession>A0A5C8E885</accession>
<dbReference type="AlphaFoldDB" id="A0A5C8E885"/>
<feature type="transmembrane region" description="Helical" evidence="1">
    <location>
        <begin position="562"/>
        <end position="594"/>
    </location>
</feature>
<feature type="transmembrane region" description="Helical" evidence="1">
    <location>
        <begin position="261"/>
        <end position="277"/>
    </location>
</feature>
<gene>
    <name evidence="2" type="ORF">EPJ69_03520</name>
</gene>
<sequence length="782" mass="92286">MISKNKNLFLKIYIPFVIITIIALIVLQILGSKKRVGYLTDFKLNVAKTLELNNLENFIVGDKSDEEKLYNYLLTNENITNYVHHFRIRYYDKVFRHSDIYAVYTDLNNLPDFVKEVKMDYDGSPFGSLISDKIIIEEEKIDNVSYILKLKSSFIKLIIGLNLILIIAFIFKKYFWHNSGFNISKYNEIIIEENNPIYEILLSIPALWIFITSISVMISEITNKVNYTSYSPYTTYPAIFILLFMVAYLSLYKKINQKTKYIVRLNLIYMLLYFFVYCFKNDIIIYVVASVHILLIILTPLIYKLKLFIEYNFQNKSKYYYLVRNQLIIAFLFIIFYLCFNVGLYLSIVYLIEALVIFLCRDLYKIYNKKIYKIIATVFTILTLIFLVGDNMYSDYWSDANVHAAAMNYKENGFLKYYFLSDFSLPYENTPSIYTHYPPLPDIMFGILYKILPEPKGEIKNEWYSSGGRNLQNWIENVSPMLWKYRMFPMLWHIIGSFFLWAFFTKISKDKFIPMIATLLTISQPALLYFKFNLHYLTYGSAVLMATPYIIYQFLNTNKKRYGYILILIGFLQGVLSFDYILPGIGISLLFLFFPLNKNISFNKKLFYPTIILTFGAIIAFILHFIQNSLYFGSIKLAFNDLFGALIGRSSQAPGIENLNWLKIEDTYFYNLIRNYFAYWLNTNRYFGFPLVFISILFSYICAIFGYLKAKLYCNKIEIKSDYFKRALFFLLGALAVSSTWVLFMKNHSAIHTHIIPRHFIVLFIALMTFLITLFNLFYKEK</sequence>
<dbReference type="Proteomes" id="UP000324707">
    <property type="component" value="Unassembled WGS sequence"/>
</dbReference>
<feature type="transmembrane region" description="Helical" evidence="1">
    <location>
        <begin position="536"/>
        <end position="555"/>
    </location>
</feature>
<feature type="transmembrane region" description="Helical" evidence="1">
    <location>
        <begin position="283"/>
        <end position="303"/>
    </location>
</feature>
<feature type="transmembrane region" description="Helical" evidence="1">
    <location>
        <begin position="197"/>
        <end position="218"/>
    </location>
</feature>
<evidence type="ECO:0000256" key="1">
    <source>
        <dbReference type="SAM" id="Phobius"/>
    </source>
</evidence>
<feature type="transmembrane region" description="Helical" evidence="1">
    <location>
        <begin position="606"/>
        <end position="626"/>
    </location>
</feature>
<keyword evidence="1" id="KW-1133">Transmembrane helix</keyword>
<feature type="transmembrane region" description="Helical" evidence="1">
    <location>
        <begin position="12"/>
        <end position="31"/>
    </location>
</feature>
<organism evidence="2 3">
    <name type="scientific">Brachyspira aalborgi</name>
    <dbReference type="NCBI Taxonomy" id="29522"/>
    <lineage>
        <taxon>Bacteria</taxon>
        <taxon>Pseudomonadati</taxon>
        <taxon>Spirochaetota</taxon>
        <taxon>Spirochaetia</taxon>
        <taxon>Brachyspirales</taxon>
        <taxon>Brachyspiraceae</taxon>
        <taxon>Brachyspira</taxon>
    </lineage>
</organism>
<feature type="transmembrane region" description="Helical" evidence="1">
    <location>
        <begin position="371"/>
        <end position="389"/>
    </location>
</feature>
<comment type="caution">
    <text evidence="2">The sequence shown here is derived from an EMBL/GenBank/DDBJ whole genome shotgun (WGS) entry which is preliminary data.</text>
</comment>
<evidence type="ECO:0000313" key="3">
    <source>
        <dbReference type="Proteomes" id="UP000324707"/>
    </source>
</evidence>
<feature type="transmembrane region" description="Helical" evidence="1">
    <location>
        <begin position="756"/>
        <end position="779"/>
    </location>
</feature>
<protein>
    <submittedName>
        <fullName evidence="2">Uncharacterized protein</fullName>
    </submittedName>
</protein>
<feature type="transmembrane region" description="Helical" evidence="1">
    <location>
        <begin position="487"/>
        <end position="505"/>
    </location>
</feature>